<dbReference type="InterPro" id="IPR002563">
    <property type="entry name" value="Flavin_Rdtase-like_dom"/>
</dbReference>
<dbReference type="PANTHER" id="PTHR43567:SF1">
    <property type="entry name" value="FLAVOREDOXIN"/>
    <property type="match status" value="1"/>
</dbReference>
<evidence type="ECO:0000256" key="1">
    <source>
        <dbReference type="ARBA" id="ARBA00001917"/>
    </source>
</evidence>
<reference evidence="5 6" key="1">
    <citation type="submission" date="2014-08" db="EMBL/GenBank/DDBJ databases">
        <authorList>
            <person name="Moulin Lionel"/>
        </authorList>
    </citation>
    <scope>NUCLEOTIDE SEQUENCE [LARGE SCALE GENOMIC DNA]</scope>
</reference>
<dbReference type="InterPro" id="IPR012349">
    <property type="entry name" value="Split_barrel_FMN-bd"/>
</dbReference>
<organism evidence="5 6">
    <name type="scientific">Mesorhizobium plurifarium</name>
    <dbReference type="NCBI Taxonomy" id="69974"/>
    <lineage>
        <taxon>Bacteria</taxon>
        <taxon>Pseudomonadati</taxon>
        <taxon>Pseudomonadota</taxon>
        <taxon>Alphaproteobacteria</taxon>
        <taxon>Hyphomicrobiales</taxon>
        <taxon>Phyllobacteriaceae</taxon>
        <taxon>Mesorhizobium</taxon>
    </lineage>
</organism>
<dbReference type="SUPFAM" id="SSF50475">
    <property type="entry name" value="FMN-binding split barrel"/>
    <property type="match status" value="1"/>
</dbReference>
<proteinExistence type="inferred from homology"/>
<sequence>MIVIKAKEGNGRDKVEIDKPVADAKREMDMRELPLAEVYRLIEPGPVVLLSTRSRQGRSNVMTMSWHTMVAVAPPTIACVVSSNDHSFFALRQTKECVIGIPDVGLAEKVVKVGNCSGRDTDKFATAWLTPLSAERVSAPLVAECFANLECRVVDTRLVNKYNLFVLEVLKAWIDPGQKPKTIHHVGNGAFVVDGEVIHFESRIP</sequence>
<dbReference type="Gene3D" id="2.30.110.10">
    <property type="entry name" value="Electron Transport, Fmn-binding Protein, Chain A"/>
    <property type="match status" value="1"/>
</dbReference>
<dbReference type="AlphaFoldDB" id="A0A090GAV0"/>
<feature type="domain" description="Flavin reductase like" evidence="4">
    <location>
        <begin position="40"/>
        <end position="193"/>
    </location>
</feature>
<gene>
    <name evidence="5" type="ORF">MPL3365_230085</name>
</gene>
<evidence type="ECO:0000256" key="3">
    <source>
        <dbReference type="ARBA" id="ARBA00038054"/>
    </source>
</evidence>
<evidence type="ECO:0000256" key="2">
    <source>
        <dbReference type="ARBA" id="ARBA00022630"/>
    </source>
</evidence>
<accession>A0A090GAV0</accession>
<evidence type="ECO:0000313" key="5">
    <source>
        <dbReference type="EMBL" id="CDX56184.1"/>
    </source>
</evidence>
<dbReference type="Pfam" id="PF01613">
    <property type="entry name" value="Flavin_Reduct"/>
    <property type="match status" value="1"/>
</dbReference>
<evidence type="ECO:0000259" key="4">
    <source>
        <dbReference type="SMART" id="SM00903"/>
    </source>
</evidence>
<name>A0A090GAV0_MESPL</name>
<comment type="cofactor">
    <cofactor evidence="1">
        <name>FMN</name>
        <dbReference type="ChEBI" id="CHEBI:58210"/>
    </cofactor>
</comment>
<comment type="similarity">
    <text evidence="3">Belongs to the flavoredoxin family.</text>
</comment>
<dbReference type="GO" id="GO:0010181">
    <property type="term" value="F:FMN binding"/>
    <property type="evidence" value="ECO:0007669"/>
    <property type="project" value="InterPro"/>
</dbReference>
<dbReference type="InterPro" id="IPR052174">
    <property type="entry name" value="Flavoredoxin"/>
</dbReference>
<protein>
    <submittedName>
        <fullName evidence="5">Flavin reductase domain protein FMN-binding</fullName>
    </submittedName>
</protein>
<dbReference type="GO" id="GO:0016646">
    <property type="term" value="F:oxidoreductase activity, acting on the CH-NH group of donors, NAD or NADP as acceptor"/>
    <property type="evidence" value="ECO:0007669"/>
    <property type="project" value="UniProtKB-ARBA"/>
</dbReference>
<dbReference type="PANTHER" id="PTHR43567">
    <property type="entry name" value="FLAVOREDOXIN-RELATED-RELATED"/>
    <property type="match status" value="1"/>
</dbReference>
<dbReference type="EMBL" id="CCNE01000016">
    <property type="protein sequence ID" value="CDX56184.1"/>
    <property type="molecule type" value="Genomic_DNA"/>
</dbReference>
<keyword evidence="2" id="KW-0285">Flavoprotein</keyword>
<evidence type="ECO:0000313" key="6">
    <source>
        <dbReference type="Proteomes" id="UP000046122"/>
    </source>
</evidence>
<dbReference type="SMART" id="SM00903">
    <property type="entry name" value="Flavin_Reduct"/>
    <property type="match status" value="1"/>
</dbReference>
<dbReference type="Proteomes" id="UP000046122">
    <property type="component" value="Unassembled WGS sequence"/>
</dbReference>